<evidence type="ECO:0000313" key="2">
    <source>
        <dbReference type="EMBL" id="KAF2729619.1"/>
    </source>
</evidence>
<dbReference type="EMBL" id="ML996240">
    <property type="protein sequence ID" value="KAF2729619.1"/>
    <property type="molecule type" value="Genomic_DNA"/>
</dbReference>
<proteinExistence type="predicted"/>
<protein>
    <recommendedName>
        <fullName evidence="1">Heterokaryon incompatibility domain-containing protein</fullName>
    </recommendedName>
</protein>
<dbReference type="Pfam" id="PF06985">
    <property type="entry name" value="HET"/>
    <property type="match status" value="1"/>
</dbReference>
<dbReference type="OrthoDB" id="674604at2759"/>
<feature type="domain" description="Heterokaryon incompatibility" evidence="1">
    <location>
        <begin position="26"/>
        <end position="95"/>
    </location>
</feature>
<dbReference type="PANTHER" id="PTHR10622">
    <property type="entry name" value="HET DOMAIN-CONTAINING PROTEIN"/>
    <property type="match status" value="1"/>
</dbReference>
<dbReference type="InterPro" id="IPR010730">
    <property type="entry name" value="HET"/>
</dbReference>
<evidence type="ECO:0000259" key="1">
    <source>
        <dbReference type="Pfam" id="PF06985"/>
    </source>
</evidence>
<accession>A0A9P4QR93</accession>
<keyword evidence="3" id="KW-1185">Reference proteome</keyword>
<sequence length="97" mass="10729">MRLLKSLLAGGGFELTPFSDDLAPPYAILSHTWINGQEVTYNELLVETGADKHGYAKICFCGEQAAADGLEYFWVDTCCIDRSKSDELSTAINSMFR</sequence>
<dbReference type="AlphaFoldDB" id="A0A9P4QR93"/>
<evidence type="ECO:0000313" key="3">
    <source>
        <dbReference type="Proteomes" id="UP000799444"/>
    </source>
</evidence>
<name>A0A9P4QR93_9PLEO</name>
<comment type="caution">
    <text evidence="2">The sequence shown here is derived from an EMBL/GenBank/DDBJ whole genome shotgun (WGS) entry which is preliminary data.</text>
</comment>
<organism evidence="2 3">
    <name type="scientific">Polyplosphaeria fusca</name>
    <dbReference type="NCBI Taxonomy" id="682080"/>
    <lineage>
        <taxon>Eukaryota</taxon>
        <taxon>Fungi</taxon>
        <taxon>Dikarya</taxon>
        <taxon>Ascomycota</taxon>
        <taxon>Pezizomycotina</taxon>
        <taxon>Dothideomycetes</taxon>
        <taxon>Pleosporomycetidae</taxon>
        <taxon>Pleosporales</taxon>
        <taxon>Tetraplosphaeriaceae</taxon>
        <taxon>Polyplosphaeria</taxon>
    </lineage>
</organism>
<gene>
    <name evidence="2" type="ORF">EJ04DRAFT_588541</name>
</gene>
<dbReference type="Proteomes" id="UP000799444">
    <property type="component" value="Unassembled WGS sequence"/>
</dbReference>
<dbReference type="PANTHER" id="PTHR10622:SF10">
    <property type="entry name" value="HET DOMAIN-CONTAINING PROTEIN"/>
    <property type="match status" value="1"/>
</dbReference>
<reference evidence="2" key="1">
    <citation type="journal article" date="2020" name="Stud. Mycol.">
        <title>101 Dothideomycetes genomes: a test case for predicting lifestyles and emergence of pathogens.</title>
        <authorList>
            <person name="Haridas S."/>
            <person name="Albert R."/>
            <person name="Binder M."/>
            <person name="Bloem J."/>
            <person name="Labutti K."/>
            <person name="Salamov A."/>
            <person name="Andreopoulos B."/>
            <person name="Baker S."/>
            <person name="Barry K."/>
            <person name="Bills G."/>
            <person name="Bluhm B."/>
            <person name="Cannon C."/>
            <person name="Castanera R."/>
            <person name="Culley D."/>
            <person name="Daum C."/>
            <person name="Ezra D."/>
            <person name="Gonzalez J."/>
            <person name="Henrissat B."/>
            <person name="Kuo A."/>
            <person name="Liang C."/>
            <person name="Lipzen A."/>
            <person name="Lutzoni F."/>
            <person name="Magnuson J."/>
            <person name="Mondo S."/>
            <person name="Nolan M."/>
            <person name="Ohm R."/>
            <person name="Pangilinan J."/>
            <person name="Park H.-J."/>
            <person name="Ramirez L."/>
            <person name="Alfaro M."/>
            <person name="Sun H."/>
            <person name="Tritt A."/>
            <person name="Yoshinaga Y."/>
            <person name="Zwiers L.-H."/>
            <person name="Turgeon B."/>
            <person name="Goodwin S."/>
            <person name="Spatafora J."/>
            <person name="Crous P."/>
            <person name="Grigoriev I."/>
        </authorList>
    </citation>
    <scope>NUCLEOTIDE SEQUENCE</scope>
    <source>
        <strain evidence="2">CBS 125425</strain>
    </source>
</reference>